<keyword evidence="5" id="KW-1185">Reference proteome</keyword>
<protein>
    <submittedName>
        <fullName evidence="4">SDR family oxidoreductase</fullName>
    </submittedName>
</protein>
<dbReference type="PANTHER" id="PTHR44169:SF6">
    <property type="entry name" value="NADPH-DEPENDENT 1-ACYLDIHYDROXYACETONE PHOSPHATE REDUCTASE"/>
    <property type="match status" value="1"/>
</dbReference>
<reference evidence="5" key="1">
    <citation type="journal article" date="2019" name="Int. J. Syst. Evol. Microbiol.">
        <title>The Global Catalogue of Microorganisms (GCM) 10K type strain sequencing project: providing services to taxonomists for standard genome sequencing and annotation.</title>
        <authorList>
            <consortium name="The Broad Institute Genomics Platform"/>
            <consortium name="The Broad Institute Genome Sequencing Center for Infectious Disease"/>
            <person name="Wu L."/>
            <person name="Ma J."/>
        </authorList>
    </citation>
    <scope>NUCLEOTIDE SEQUENCE [LARGE SCALE GENOMIC DNA]</scope>
    <source>
        <strain evidence="5">JCM 4395</strain>
    </source>
</reference>
<proteinExistence type="inferred from homology"/>
<comment type="similarity">
    <text evidence="1 3">Belongs to the short-chain dehydrogenases/reductases (SDR) family.</text>
</comment>
<dbReference type="PRINTS" id="PR00080">
    <property type="entry name" value="SDRFAMILY"/>
</dbReference>
<dbReference type="Gene3D" id="3.40.50.720">
    <property type="entry name" value="NAD(P)-binding Rossmann-like Domain"/>
    <property type="match status" value="1"/>
</dbReference>
<accession>A0ABP5ZQ40</accession>
<comment type="caution">
    <text evidence="4">The sequence shown here is derived from an EMBL/GenBank/DDBJ whole genome shotgun (WGS) entry which is preliminary data.</text>
</comment>
<name>A0ABP5ZQ40_STRLO</name>
<evidence type="ECO:0000313" key="5">
    <source>
        <dbReference type="Proteomes" id="UP001501777"/>
    </source>
</evidence>
<keyword evidence="2" id="KW-0560">Oxidoreductase</keyword>
<dbReference type="Proteomes" id="UP001501777">
    <property type="component" value="Unassembled WGS sequence"/>
</dbReference>
<dbReference type="PRINTS" id="PR00081">
    <property type="entry name" value="GDHRDH"/>
</dbReference>
<sequence>MVALGPSPPVDVAGFGRRLCLRRETDRFTLLETDRFLVLGERVMTVLKGANVFVTGGSRGIGKALVEELYARGAGKVYATARDPRTVTHPDAVPVALEVTDPASVAAAAAQAQDVTVLINNAGASVGASFLGSPVDDVRREFETNFYGPLLAARAFVPVIERNGGGHVLNVHSVLSWLALGGSYSASKAALWSQTNSLRLELQPRGIAVTGLHVGYVDTDLTVGVDAPKSDPRDVASLALDGVETGAYEVLADDVSRQVKAGLAGDLAGLYPQLAK</sequence>
<dbReference type="EMBL" id="BAAASG010000011">
    <property type="protein sequence ID" value="GAA2500759.1"/>
    <property type="molecule type" value="Genomic_DNA"/>
</dbReference>
<dbReference type="NCBIfam" id="NF006119">
    <property type="entry name" value="PRK08264.1-5"/>
    <property type="match status" value="1"/>
</dbReference>
<gene>
    <name evidence="4" type="ORF">GCM10010276_48740</name>
</gene>
<evidence type="ECO:0000256" key="3">
    <source>
        <dbReference type="RuleBase" id="RU000363"/>
    </source>
</evidence>
<evidence type="ECO:0000256" key="2">
    <source>
        <dbReference type="ARBA" id="ARBA00023002"/>
    </source>
</evidence>
<dbReference type="PANTHER" id="PTHR44169">
    <property type="entry name" value="NADPH-DEPENDENT 1-ACYLDIHYDROXYACETONE PHOSPHATE REDUCTASE"/>
    <property type="match status" value="1"/>
</dbReference>
<dbReference type="SUPFAM" id="SSF51735">
    <property type="entry name" value="NAD(P)-binding Rossmann-fold domains"/>
    <property type="match status" value="1"/>
</dbReference>
<organism evidence="4 5">
    <name type="scientific">Streptomyces longisporus</name>
    <dbReference type="NCBI Taxonomy" id="1948"/>
    <lineage>
        <taxon>Bacteria</taxon>
        <taxon>Bacillati</taxon>
        <taxon>Actinomycetota</taxon>
        <taxon>Actinomycetes</taxon>
        <taxon>Kitasatosporales</taxon>
        <taxon>Streptomycetaceae</taxon>
        <taxon>Streptomyces</taxon>
    </lineage>
</organism>
<evidence type="ECO:0000313" key="4">
    <source>
        <dbReference type="EMBL" id="GAA2500759.1"/>
    </source>
</evidence>
<evidence type="ECO:0000256" key="1">
    <source>
        <dbReference type="ARBA" id="ARBA00006484"/>
    </source>
</evidence>
<dbReference type="Pfam" id="PF00106">
    <property type="entry name" value="adh_short"/>
    <property type="match status" value="1"/>
</dbReference>
<dbReference type="InterPro" id="IPR036291">
    <property type="entry name" value="NAD(P)-bd_dom_sf"/>
</dbReference>
<dbReference type="InterPro" id="IPR002347">
    <property type="entry name" value="SDR_fam"/>
</dbReference>